<accession>A0A915KAH2</accession>
<dbReference type="Gene3D" id="3.60.21.10">
    <property type="match status" value="1"/>
</dbReference>
<dbReference type="WBParaSite" id="nRc.2.0.1.t35697-RA">
    <property type="protein sequence ID" value="nRc.2.0.1.t35697-RA"/>
    <property type="gene ID" value="nRc.2.0.1.g35697"/>
</dbReference>
<proteinExistence type="predicted"/>
<reference evidence="2" key="1">
    <citation type="submission" date="2022-11" db="UniProtKB">
        <authorList>
            <consortium name="WormBaseParasite"/>
        </authorList>
    </citation>
    <scope>IDENTIFICATION</scope>
</reference>
<protein>
    <submittedName>
        <fullName evidence="2">Uncharacterized protein</fullName>
    </submittedName>
</protein>
<name>A0A915KAH2_ROMCU</name>
<evidence type="ECO:0000313" key="2">
    <source>
        <dbReference type="WBParaSite" id="nRc.2.0.1.t35697-RA"/>
    </source>
</evidence>
<sequence length="124" mass="14738">EFCKKLTFRIYPSLYYTIRYRTSDNIDVDFVVIDTIVLCGHTLDGLMDKIQNFIFSSSSAPDGSVDKIEAEKQWSWIENQLKNSKYEKISYFSVKRLKMIFFTQNRVIEEKSPNYRFFNGFPSR</sequence>
<dbReference type="SUPFAM" id="SSF56300">
    <property type="entry name" value="Metallo-dependent phosphatases"/>
    <property type="match status" value="1"/>
</dbReference>
<organism evidence="1 2">
    <name type="scientific">Romanomermis culicivorax</name>
    <name type="common">Nematode worm</name>
    <dbReference type="NCBI Taxonomy" id="13658"/>
    <lineage>
        <taxon>Eukaryota</taxon>
        <taxon>Metazoa</taxon>
        <taxon>Ecdysozoa</taxon>
        <taxon>Nematoda</taxon>
        <taxon>Enoplea</taxon>
        <taxon>Dorylaimia</taxon>
        <taxon>Mermithida</taxon>
        <taxon>Mermithoidea</taxon>
        <taxon>Mermithidae</taxon>
        <taxon>Romanomermis</taxon>
    </lineage>
</organism>
<dbReference type="Proteomes" id="UP000887565">
    <property type="component" value="Unplaced"/>
</dbReference>
<evidence type="ECO:0000313" key="1">
    <source>
        <dbReference type="Proteomes" id="UP000887565"/>
    </source>
</evidence>
<dbReference type="InterPro" id="IPR029052">
    <property type="entry name" value="Metallo-depent_PP-like"/>
</dbReference>
<keyword evidence="1" id="KW-1185">Reference proteome</keyword>
<dbReference type="AlphaFoldDB" id="A0A915KAH2"/>